<organism evidence="14 15">
    <name type="scientific">Armadillidium nasatum</name>
    <dbReference type="NCBI Taxonomy" id="96803"/>
    <lineage>
        <taxon>Eukaryota</taxon>
        <taxon>Metazoa</taxon>
        <taxon>Ecdysozoa</taxon>
        <taxon>Arthropoda</taxon>
        <taxon>Crustacea</taxon>
        <taxon>Multicrustacea</taxon>
        <taxon>Malacostraca</taxon>
        <taxon>Eumalacostraca</taxon>
        <taxon>Peracarida</taxon>
        <taxon>Isopoda</taxon>
        <taxon>Oniscidea</taxon>
        <taxon>Crinocheta</taxon>
        <taxon>Armadillidiidae</taxon>
        <taxon>Armadillidium</taxon>
    </lineage>
</organism>
<comment type="catalytic activity">
    <reaction evidence="10">
        <text>[protein]-C-terminal L-amino acid-glycyl-phosphatidylethanolamide + H2O = [protein]-C-terminal L-amino acid-glycine + a 1,2-diacyl-sn-glycero-3-phosphoethanolamine</text>
        <dbReference type="Rhea" id="RHEA:67548"/>
        <dbReference type="Rhea" id="RHEA-COMP:17323"/>
        <dbReference type="Rhea" id="RHEA-COMP:17324"/>
        <dbReference type="ChEBI" id="CHEBI:15377"/>
        <dbReference type="ChEBI" id="CHEBI:64612"/>
        <dbReference type="ChEBI" id="CHEBI:172940"/>
        <dbReference type="ChEBI" id="CHEBI:172941"/>
    </reaction>
    <physiologicalReaction direction="left-to-right" evidence="10">
        <dbReference type="Rhea" id="RHEA:67549"/>
    </physiologicalReaction>
</comment>
<keyword evidence="8 11" id="KW-0653">Protein transport</keyword>
<feature type="domain" description="Peptidase C54 catalytic" evidence="13">
    <location>
        <begin position="220"/>
        <end position="336"/>
    </location>
</feature>
<keyword evidence="3" id="KW-0813">Transport</keyword>
<comment type="function">
    <text evidence="11">Cysteine protease that plays a key role in autophagy by mediating both proteolytic activation and delipidation of ATG8 family proteins.</text>
</comment>
<dbReference type="GO" id="GO:0019786">
    <property type="term" value="F:protein-phosphatidylethanolamide deconjugating activity"/>
    <property type="evidence" value="ECO:0007669"/>
    <property type="project" value="InterPro"/>
</dbReference>
<dbReference type="GO" id="GO:0015031">
    <property type="term" value="P:protein transport"/>
    <property type="evidence" value="ECO:0007669"/>
    <property type="project" value="UniProtKB-KW"/>
</dbReference>
<keyword evidence="9 11" id="KW-0072">Autophagy</keyword>
<proteinExistence type="inferred from homology"/>
<dbReference type="PANTHER" id="PTHR22624:SF52">
    <property type="entry name" value="CYSTEINE PROTEASE"/>
    <property type="match status" value="1"/>
</dbReference>
<dbReference type="Pfam" id="PF03416">
    <property type="entry name" value="Peptidase_C54"/>
    <property type="match status" value="1"/>
</dbReference>
<evidence type="ECO:0000256" key="11">
    <source>
        <dbReference type="RuleBase" id="RU363115"/>
    </source>
</evidence>
<keyword evidence="15" id="KW-1185">Reference proteome</keyword>
<sequence>MNKYENDKTNHSSTCKNELANELEGKDQSNVVRLNLEKSSSVTNEPGQFFVLPAGGMHFAVPELSFHVNHFKEETSEVGKRMSKSSDSLSDMNSYKPFHKGFKLPYSLELMAGPGQKKEPSVGAVKKKAPPPSETLLASAAMIKSYFMPSQEKDSNDADTDTVKNKMIGLWHNMKYGWSSNLKTKFSKETPIFLLGKIYHKAFKDQQAYGEAGFVCSNVEDFKRDFSSLSWFTYCRKFPPLPESNLTTDCGWGCMIRSGQMMMFTGLRRHFLPSDWSFDEEKNDFQSDIYKRLMKFFCDDPSPKCPFSLHNLILAGHKMKKKAGCWYGPSCVAYMFNVCPGCFRHVLCE</sequence>
<keyword evidence="7" id="KW-0788">Thiol protease</keyword>
<dbReference type="GO" id="GO:0005737">
    <property type="term" value="C:cytoplasm"/>
    <property type="evidence" value="ECO:0007669"/>
    <property type="project" value="UniProtKB-SubCell"/>
</dbReference>
<evidence type="ECO:0000256" key="4">
    <source>
        <dbReference type="ARBA" id="ARBA00022490"/>
    </source>
</evidence>
<feature type="compositionally biased region" description="Basic and acidic residues" evidence="12">
    <location>
        <begin position="1"/>
        <end position="10"/>
    </location>
</feature>
<dbReference type="InterPro" id="IPR046792">
    <property type="entry name" value="Peptidase_C54_cat"/>
</dbReference>
<dbReference type="GO" id="GO:0035973">
    <property type="term" value="P:aggrephagy"/>
    <property type="evidence" value="ECO:0007669"/>
    <property type="project" value="TreeGrafter"/>
</dbReference>
<evidence type="ECO:0000256" key="6">
    <source>
        <dbReference type="ARBA" id="ARBA00022801"/>
    </source>
</evidence>
<evidence type="ECO:0000313" key="14">
    <source>
        <dbReference type="EMBL" id="KAB7499073.1"/>
    </source>
</evidence>
<dbReference type="PANTHER" id="PTHR22624">
    <property type="entry name" value="CYSTEINE PROTEASE ATG4"/>
    <property type="match status" value="1"/>
</dbReference>
<evidence type="ECO:0000256" key="5">
    <source>
        <dbReference type="ARBA" id="ARBA00022670"/>
    </source>
</evidence>
<dbReference type="InterPro" id="IPR005078">
    <property type="entry name" value="Peptidase_C54"/>
</dbReference>
<comment type="subcellular location">
    <subcellularLocation>
        <location evidence="1 11">Cytoplasm</location>
    </subcellularLocation>
</comment>
<evidence type="ECO:0000256" key="10">
    <source>
        <dbReference type="ARBA" id="ARBA00029362"/>
    </source>
</evidence>
<keyword evidence="6 11" id="KW-0378">Hydrolase</keyword>
<accession>A0A5N5SXX8</accession>
<dbReference type="Proteomes" id="UP000326759">
    <property type="component" value="Unassembled WGS sequence"/>
</dbReference>
<dbReference type="EC" id="3.4.22.-" evidence="11"/>
<protein>
    <recommendedName>
        <fullName evidence="11">Cysteine protease</fullName>
        <ecNumber evidence="11">3.4.22.-</ecNumber>
    </recommendedName>
</protein>
<keyword evidence="4 11" id="KW-0963">Cytoplasm</keyword>
<dbReference type="GO" id="GO:0034727">
    <property type="term" value="P:piecemeal microautophagy of the nucleus"/>
    <property type="evidence" value="ECO:0007669"/>
    <property type="project" value="TreeGrafter"/>
</dbReference>
<dbReference type="GO" id="GO:0016485">
    <property type="term" value="P:protein processing"/>
    <property type="evidence" value="ECO:0007669"/>
    <property type="project" value="TreeGrafter"/>
</dbReference>
<evidence type="ECO:0000256" key="12">
    <source>
        <dbReference type="SAM" id="MobiDB-lite"/>
    </source>
</evidence>
<comment type="caution">
    <text evidence="14">The sequence shown here is derived from an EMBL/GenBank/DDBJ whole genome shotgun (WGS) entry which is preliminary data.</text>
</comment>
<name>A0A5N5SXX8_9CRUS</name>
<evidence type="ECO:0000259" key="13">
    <source>
        <dbReference type="Pfam" id="PF03416"/>
    </source>
</evidence>
<evidence type="ECO:0000256" key="8">
    <source>
        <dbReference type="ARBA" id="ARBA00022927"/>
    </source>
</evidence>
<evidence type="ECO:0000256" key="9">
    <source>
        <dbReference type="ARBA" id="ARBA00023006"/>
    </source>
</evidence>
<dbReference type="InterPro" id="IPR038765">
    <property type="entry name" value="Papain-like_cys_pep_sf"/>
</dbReference>
<comment type="similarity">
    <text evidence="2 11">Belongs to the peptidase C54 family.</text>
</comment>
<evidence type="ECO:0000256" key="7">
    <source>
        <dbReference type="ARBA" id="ARBA00022807"/>
    </source>
</evidence>
<evidence type="ECO:0000256" key="1">
    <source>
        <dbReference type="ARBA" id="ARBA00004496"/>
    </source>
</evidence>
<dbReference type="AlphaFoldDB" id="A0A5N5SXX8"/>
<dbReference type="SUPFAM" id="SSF54001">
    <property type="entry name" value="Cysteine proteinases"/>
    <property type="match status" value="1"/>
</dbReference>
<gene>
    <name evidence="14" type="primary">Atg4d</name>
    <name evidence="14" type="ORF">Anas_03031</name>
</gene>
<dbReference type="EMBL" id="SEYY01018709">
    <property type="protein sequence ID" value="KAB7499073.1"/>
    <property type="molecule type" value="Genomic_DNA"/>
</dbReference>
<dbReference type="OrthoDB" id="2960936at2759"/>
<feature type="region of interest" description="Disordered" evidence="12">
    <location>
        <begin position="1"/>
        <end position="28"/>
    </location>
</feature>
<reference evidence="14 15" key="1">
    <citation type="journal article" date="2019" name="PLoS Biol.">
        <title>Sex chromosomes control vertical transmission of feminizing Wolbachia symbionts in an isopod.</title>
        <authorList>
            <person name="Becking T."/>
            <person name="Chebbi M.A."/>
            <person name="Giraud I."/>
            <person name="Moumen B."/>
            <person name="Laverre T."/>
            <person name="Caubet Y."/>
            <person name="Peccoud J."/>
            <person name="Gilbert C."/>
            <person name="Cordaux R."/>
        </authorList>
    </citation>
    <scope>NUCLEOTIDE SEQUENCE [LARGE SCALE GENOMIC DNA]</scope>
    <source>
        <strain evidence="14">ANa2</strain>
        <tissue evidence="14">Whole body excluding digestive tract and cuticle</tissue>
    </source>
</reference>
<keyword evidence="5 11" id="KW-0645">Protease</keyword>
<evidence type="ECO:0000256" key="3">
    <source>
        <dbReference type="ARBA" id="ARBA00022448"/>
    </source>
</evidence>
<evidence type="ECO:0000313" key="15">
    <source>
        <dbReference type="Proteomes" id="UP000326759"/>
    </source>
</evidence>
<dbReference type="GO" id="GO:0000045">
    <property type="term" value="P:autophagosome assembly"/>
    <property type="evidence" value="ECO:0007669"/>
    <property type="project" value="TreeGrafter"/>
</dbReference>
<dbReference type="GO" id="GO:0004197">
    <property type="term" value="F:cysteine-type endopeptidase activity"/>
    <property type="evidence" value="ECO:0007669"/>
    <property type="project" value="TreeGrafter"/>
</dbReference>
<evidence type="ECO:0000256" key="2">
    <source>
        <dbReference type="ARBA" id="ARBA00010958"/>
    </source>
</evidence>
<dbReference type="GO" id="GO:0000423">
    <property type="term" value="P:mitophagy"/>
    <property type="evidence" value="ECO:0007669"/>
    <property type="project" value="TreeGrafter"/>
</dbReference>